<evidence type="ECO:0000256" key="1">
    <source>
        <dbReference type="SAM" id="MobiDB-lite"/>
    </source>
</evidence>
<protein>
    <submittedName>
        <fullName evidence="2">Uncharacterized protein</fullName>
    </submittedName>
</protein>
<dbReference type="EMBL" id="JAINUF010000010">
    <property type="protein sequence ID" value="KAJ8347970.1"/>
    <property type="molecule type" value="Genomic_DNA"/>
</dbReference>
<dbReference type="Proteomes" id="UP001152622">
    <property type="component" value="Chromosome 10"/>
</dbReference>
<accession>A0A9Q1IP50</accession>
<keyword evidence="3" id="KW-1185">Reference proteome</keyword>
<dbReference type="AlphaFoldDB" id="A0A9Q1IP50"/>
<reference evidence="2" key="1">
    <citation type="journal article" date="2023" name="Science">
        <title>Genome structures resolve the early diversification of teleost fishes.</title>
        <authorList>
            <person name="Parey E."/>
            <person name="Louis A."/>
            <person name="Montfort J."/>
            <person name="Bouchez O."/>
            <person name="Roques C."/>
            <person name="Iampietro C."/>
            <person name="Lluch J."/>
            <person name="Castinel A."/>
            <person name="Donnadieu C."/>
            <person name="Desvignes T."/>
            <person name="Floi Bucao C."/>
            <person name="Jouanno E."/>
            <person name="Wen M."/>
            <person name="Mejri S."/>
            <person name="Dirks R."/>
            <person name="Jansen H."/>
            <person name="Henkel C."/>
            <person name="Chen W.J."/>
            <person name="Zahm M."/>
            <person name="Cabau C."/>
            <person name="Klopp C."/>
            <person name="Thompson A.W."/>
            <person name="Robinson-Rechavi M."/>
            <person name="Braasch I."/>
            <person name="Lecointre G."/>
            <person name="Bobe J."/>
            <person name="Postlethwait J.H."/>
            <person name="Berthelot C."/>
            <person name="Roest Crollius H."/>
            <person name="Guiguen Y."/>
        </authorList>
    </citation>
    <scope>NUCLEOTIDE SEQUENCE</scope>
    <source>
        <strain evidence="2">WJC10195</strain>
    </source>
</reference>
<comment type="caution">
    <text evidence="2">The sequence shown here is derived from an EMBL/GenBank/DDBJ whole genome shotgun (WGS) entry which is preliminary data.</text>
</comment>
<feature type="region of interest" description="Disordered" evidence="1">
    <location>
        <begin position="16"/>
        <end position="47"/>
    </location>
</feature>
<evidence type="ECO:0000313" key="3">
    <source>
        <dbReference type="Proteomes" id="UP001152622"/>
    </source>
</evidence>
<sequence length="109" mass="12207">MTLLFHSLQRACRVKTPKEGQTVTAPPAIWVPPLPHPHDGAQTGRRMHSCSRSEIITGKQTEQRQASSGGVVDASIQNWRNSILARRKHVCQENRWAALSELVSCVYHL</sequence>
<name>A0A9Q1IP50_SYNKA</name>
<organism evidence="2 3">
    <name type="scientific">Synaphobranchus kaupii</name>
    <name type="common">Kaup's arrowtooth eel</name>
    <dbReference type="NCBI Taxonomy" id="118154"/>
    <lineage>
        <taxon>Eukaryota</taxon>
        <taxon>Metazoa</taxon>
        <taxon>Chordata</taxon>
        <taxon>Craniata</taxon>
        <taxon>Vertebrata</taxon>
        <taxon>Euteleostomi</taxon>
        <taxon>Actinopterygii</taxon>
        <taxon>Neopterygii</taxon>
        <taxon>Teleostei</taxon>
        <taxon>Anguilliformes</taxon>
        <taxon>Synaphobranchidae</taxon>
        <taxon>Synaphobranchus</taxon>
    </lineage>
</organism>
<proteinExistence type="predicted"/>
<gene>
    <name evidence="2" type="ORF">SKAU_G00265590</name>
</gene>
<evidence type="ECO:0000313" key="2">
    <source>
        <dbReference type="EMBL" id="KAJ8347970.1"/>
    </source>
</evidence>